<feature type="transmembrane region" description="Helical" evidence="6">
    <location>
        <begin position="290"/>
        <end position="307"/>
    </location>
</feature>
<feature type="transmembrane region" description="Helical" evidence="6">
    <location>
        <begin position="53"/>
        <end position="73"/>
    </location>
</feature>
<feature type="transmembrane region" description="Helical" evidence="6">
    <location>
        <begin position="204"/>
        <end position="223"/>
    </location>
</feature>
<keyword evidence="8" id="KW-0067">ATP-binding</keyword>
<evidence type="ECO:0000313" key="9">
    <source>
        <dbReference type="Proteomes" id="UP001057498"/>
    </source>
</evidence>
<protein>
    <submittedName>
        <fullName evidence="8">Peptide ABC transporter ATP-binding protein</fullName>
    </submittedName>
</protein>
<evidence type="ECO:0000256" key="2">
    <source>
        <dbReference type="ARBA" id="ARBA00007362"/>
    </source>
</evidence>
<evidence type="ECO:0000259" key="7">
    <source>
        <dbReference type="Pfam" id="PF00892"/>
    </source>
</evidence>
<dbReference type="PANTHER" id="PTHR32322:SF2">
    <property type="entry name" value="EAMA DOMAIN-CONTAINING PROTEIN"/>
    <property type="match status" value="1"/>
</dbReference>
<keyword evidence="5 6" id="KW-0472">Membrane</keyword>
<proteinExistence type="inferred from homology"/>
<feature type="transmembrane region" description="Helical" evidence="6">
    <location>
        <begin position="22"/>
        <end position="41"/>
    </location>
</feature>
<feature type="transmembrane region" description="Helical" evidence="6">
    <location>
        <begin position="268"/>
        <end position="284"/>
    </location>
</feature>
<evidence type="ECO:0000256" key="6">
    <source>
        <dbReference type="SAM" id="Phobius"/>
    </source>
</evidence>
<dbReference type="EMBL" id="AP025730">
    <property type="protein sequence ID" value="BDI06106.1"/>
    <property type="molecule type" value="Genomic_DNA"/>
</dbReference>
<dbReference type="SUPFAM" id="SSF103481">
    <property type="entry name" value="Multidrug resistance efflux transporter EmrE"/>
    <property type="match status" value="2"/>
</dbReference>
<feature type="transmembrane region" description="Helical" evidence="6">
    <location>
        <begin position="148"/>
        <end position="166"/>
    </location>
</feature>
<feature type="transmembrane region" description="Helical" evidence="6">
    <location>
        <begin position="172"/>
        <end position="192"/>
    </location>
</feature>
<feature type="domain" description="EamA" evidence="7">
    <location>
        <begin position="27"/>
        <end position="162"/>
    </location>
</feature>
<gene>
    <name evidence="8" type="ORF">CATMQ487_30760</name>
</gene>
<feature type="transmembrane region" description="Helical" evidence="6">
    <location>
        <begin position="80"/>
        <end position="102"/>
    </location>
</feature>
<dbReference type="PANTHER" id="PTHR32322">
    <property type="entry name" value="INNER MEMBRANE TRANSPORTER"/>
    <property type="match status" value="1"/>
</dbReference>
<keyword evidence="8" id="KW-0547">Nucleotide-binding</keyword>
<evidence type="ECO:0000256" key="1">
    <source>
        <dbReference type="ARBA" id="ARBA00004141"/>
    </source>
</evidence>
<dbReference type="Pfam" id="PF00892">
    <property type="entry name" value="EamA"/>
    <property type="match status" value="2"/>
</dbReference>
<dbReference type="Proteomes" id="UP001057498">
    <property type="component" value="Chromosome"/>
</dbReference>
<comment type="subcellular location">
    <subcellularLocation>
        <location evidence="1">Membrane</location>
        <topology evidence="1">Multi-pass membrane protein</topology>
    </subcellularLocation>
</comment>
<dbReference type="InterPro" id="IPR037185">
    <property type="entry name" value="EmrE-like"/>
</dbReference>
<keyword evidence="9" id="KW-1185">Reference proteome</keyword>
<evidence type="ECO:0000313" key="8">
    <source>
        <dbReference type="EMBL" id="BDI06106.1"/>
    </source>
</evidence>
<keyword evidence="3 6" id="KW-0812">Transmembrane</keyword>
<dbReference type="InterPro" id="IPR000620">
    <property type="entry name" value="EamA_dom"/>
</dbReference>
<keyword evidence="4 6" id="KW-1133">Transmembrane helix</keyword>
<accession>A0ABN6PLR5</accession>
<comment type="similarity">
    <text evidence="2">Belongs to the EamA transporter family.</text>
</comment>
<dbReference type="GO" id="GO:0005524">
    <property type="term" value="F:ATP binding"/>
    <property type="evidence" value="ECO:0007669"/>
    <property type="project" value="UniProtKB-KW"/>
</dbReference>
<reference evidence="8" key="1">
    <citation type="submission" date="2022-04" db="EMBL/GenBank/DDBJ databases">
        <title>Whole genome sequence of Sphaerotilus sp. FB-5.</title>
        <authorList>
            <person name="Takeda M."/>
            <person name="Narihara S."/>
            <person name="Akimoto M."/>
            <person name="Akimoto R."/>
            <person name="Nishiyashiki S."/>
            <person name="Murakami T."/>
        </authorList>
    </citation>
    <scope>NUCLEOTIDE SEQUENCE</scope>
    <source>
        <strain evidence="8">FB-5</strain>
    </source>
</reference>
<evidence type="ECO:0000256" key="5">
    <source>
        <dbReference type="ARBA" id="ARBA00023136"/>
    </source>
</evidence>
<organism evidence="8 9">
    <name type="scientific">Sphaerotilus microaerophilus</name>
    <dbReference type="NCBI Taxonomy" id="2914710"/>
    <lineage>
        <taxon>Bacteria</taxon>
        <taxon>Pseudomonadati</taxon>
        <taxon>Pseudomonadota</taxon>
        <taxon>Betaproteobacteria</taxon>
        <taxon>Burkholderiales</taxon>
        <taxon>Sphaerotilaceae</taxon>
        <taxon>Sphaerotilus</taxon>
    </lineage>
</organism>
<evidence type="ECO:0000256" key="3">
    <source>
        <dbReference type="ARBA" id="ARBA00022692"/>
    </source>
</evidence>
<name>A0ABN6PLR5_9BURK</name>
<feature type="domain" description="EamA" evidence="7">
    <location>
        <begin position="177"/>
        <end position="307"/>
    </location>
</feature>
<sequence length="311" mass="32123">MAGPGGSAAVGGADGGTAWLRAMPAVFVLIWSTGFIVARYGMPHAPPLSFLSLRYLLSVGCFLIWIALARVAWPRGAAQWGHLGLTGVLMHGGYLGGVWAAVRSGMGAGTVALIVGLQPLLTALWVSAQARSPLTGQALREPVTPRQWAGLLLGQGGLLLVVWHKLGIGEVTAANLSLGLLALASITVGTLYQKRHVAPCDVRSANAVQLMAALAVTAPLALLESAPVVWHPALVGALAWSVLALTLGGSSLLYLLIQRGAATRVTSLLYLVPPCTALMAWGLFGETLGGLTLAGVAMCVLGVAWVVRESH</sequence>
<evidence type="ECO:0000256" key="4">
    <source>
        <dbReference type="ARBA" id="ARBA00022989"/>
    </source>
</evidence>
<feature type="transmembrane region" description="Helical" evidence="6">
    <location>
        <begin position="229"/>
        <end position="256"/>
    </location>
</feature>
<dbReference type="InterPro" id="IPR050638">
    <property type="entry name" value="AA-Vitamin_Transporters"/>
</dbReference>
<feature type="transmembrane region" description="Helical" evidence="6">
    <location>
        <begin position="108"/>
        <end position="127"/>
    </location>
</feature>